<protein>
    <submittedName>
        <fullName evidence="3">Putative choriogenin hminor</fullName>
    </submittedName>
</protein>
<evidence type="ECO:0000313" key="3">
    <source>
        <dbReference type="EMBL" id="RKF72792.1"/>
    </source>
</evidence>
<feature type="compositionally biased region" description="Polar residues" evidence="1">
    <location>
        <begin position="262"/>
        <end position="273"/>
    </location>
</feature>
<dbReference type="InterPro" id="IPR058317">
    <property type="entry name" value="DUF8004"/>
</dbReference>
<feature type="region of interest" description="Disordered" evidence="1">
    <location>
        <begin position="884"/>
        <end position="920"/>
    </location>
</feature>
<feature type="compositionally biased region" description="Basic and acidic residues" evidence="1">
    <location>
        <begin position="896"/>
        <end position="906"/>
    </location>
</feature>
<evidence type="ECO:0000313" key="4">
    <source>
        <dbReference type="Proteomes" id="UP000285405"/>
    </source>
</evidence>
<evidence type="ECO:0000256" key="1">
    <source>
        <dbReference type="SAM" id="MobiDB-lite"/>
    </source>
</evidence>
<name>A0A420IE73_9PEZI</name>
<reference evidence="3 4" key="1">
    <citation type="journal article" date="2018" name="BMC Genomics">
        <title>Comparative genome analyses reveal sequence features reflecting distinct modes of host-adaptation between dicot and monocot powdery mildew.</title>
        <authorList>
            <person name="Wu Y."/>
            <person name="Ma X."/>
            <person name="Pan Z."/>
            <person name="Kale S.D."/>
            <person name="Song Y."/>
            <person name="King H."/>
            <person name="Zhang Q."/>
            <person name="Presley C."/>
            <person name="Deng X."/>
            <person name="Wei C.I."/>
            <person name="Xiao S."/>
        </authorList>
    </citation>
    <scope>NUCLEOTIDE SEQUENCE [LARGE SCALE GENOMIC DNA]</scope>
    <source>
        <strain evidence="3">UCSC1</strain>
    </source>
</reference>
<dbReference type="PANTHER" id="PTHR39601:SF2">
    <property type="entry name" value="CHORIOGENIN HMINOR"/>
    <property type="match status" value="1"/>
</dbReference>
<feature type="domain" description="DUF8004" evidence="2">
    <location>
        <begin position="373"/>
        <end position="457"/>
    </location>
</feature>
<dbReference type="AlphaFoldDB" id="A0A420IE73"/>
<proteinExistence type="predicted"/>
<dbReference type="PANTHER" id="PTHR39601">
    <property type="entry name" value="CHORIOGENIN HMINOR"/>
    <property type="match status" value="1"/>
</dbReference>
<feature type="compositionally biased region" description="Polar residues" evidence="1">
    <location>
        <begin position="798"/>
        <end position="817"/>
    </location>
</feature>
<feature type="region of interest" description="Disordered" evidence="1">
    <location>
        <begin position="795"/>
        <end position="827"/>
    </location>
</feature>
<dbReference type="EMBL" id="MCBR01009295">
    <property type="protein sequence ID" value="RKF72792.1"/>
    <property type="molecule type" value="Genomic_DNA"/>
</dbReference>
<dbReference type="OrthoDB" id="5300331at2759"/>
<evidence type="ECO:0000259" key="2">
    <source>
        <dbReference type="Pfam" id="PF26013"/>
    </source>
</evidence>
<sequence>MTSKKSSRLRHISRFLPRLNTEPNLSEVQIPPLPSKRLPPHTCDIASPRHPSPSICLEDSPNLSLDQGDRLRRNAISSPSASSFTSSEEKTISRNSTLLRRIAIGGMEYQSMPNLLGLPKSRHSDVYRENTSGKLRKSWLPGSRARSARFNTSDSTNKLPAWVNAGGAKIEYNLTPLLQGEKVLELWNETAETFVHLWPQESGRLAQMRVPYSVIESSMRLRNLIRDSQCLLERKKEQKNLANKDTIKNVDSDTIGTPPYTPEQSLSGSNSISGLDEDPLDGPRQYHLYFPVNLGIFGSPLSSKDIQKLVDVRNLFALLTSQPLVATPLCPTNFKIFLSIAVLLKEYYSNESENSYGNAVDLAFSFCLKEIPQLADCRESREATIEALVLAEAMKSAELFSEAFAHAVGKYDALESLKSGSVFNLISPLTRNRLEKASRDLKQRIRSVNDRLCDFEFPSLFVGIAASTSLAESKLVRFKQWKLSFAALRKQVIAYYKERYGQWPPKASSKKNNFVEGGLNRLVLKGLYNDLCDLYDFLADRESLTTRVYNEDGVDEPIGVTPVARALRKLLDEYDRSSPPVQPPIPYDIPLIPLLRNIDPDFQGLGPTDQHKRLNQRLSEKEFSLILAKSHNVNSDYKTPFIEMFKTFELKEGKGKSAFELSEQRYGHWIFIYACLQALPLLVTDAPGLQYTDGVEYFLCQVPLGNLPWIEDQSLVKMSWFEVQGGQQIVSLPCDIVNHGVEATYSRSHCWVVAQEWMEAGSNSVTSESPLREEFSPLSPPPFFDRGGFGIRGGVGSKSRNSDNASICSSHTSGSNKSQHRSRNHSYYRGSIGLGLERVRIDTDEYTINRPTSRGTSLDSLNYSLQSRPLSRAESRRDFSREFGSSTFDDILGSMSDDKKKVEGKWTKKTRRKNDEIRNK</sequence>
<organism evidence="3 4">
    <name type="scientific">Golovinomyces cichoracearum</name>
    <dbReference type="NCBI Taxonomy" id="62708"/>
    <lineage>
        <taxon>Eukaryota</taxon>
        <taxon>Fungi</taxon>
        <taxon>Dikarya</taxon>
        <taxon>Ascomycota</taxon>
        <taxon>Pezizomycotina</taxon>
        <taxon>Leotiomycetes</taxon>
        <taxon>Erysiphales</taxon>
        <taxon>Erysiphaceae</taxon>
        <taxon>Golovinomyces</taxon>
    </lineage>
</organism>
<dbReference type="Pfam" id="PF26013">
    <property type="entry name" value="DUF8004"/>
    <property type="match status" value="1"/>
</dbReference>
<dbReference type="Proteomes" id="UP000285405">
    <property type="component" value="Unassembled WGS sequence"/>
</dbReference>
<accession>A0A420IE73</accession>
<comment type="caution">
    <text evidence="3">The sequence shown here is derived from an EMBL/GenBank/DDBJ whole genome shotgun (WGS) entry which is preliminary data.</text>
</comment>
<feature type="region of interest" description="Disordered" evidence="1">
    <location>
        <begin position="243"/>
        <end position="274"/>
    </location>
</feature>
<gene>
    <name evidence="3" type="ORF">GcC1_092013</name>
</gene>